<feature type="domain" description="Diacylglycerol glucosyltransferase N-terminal" evidence="4">
    <location>
        <begin position="15"/>
        <end position="120"/>
    </location>
</feature>
<name>A0AA87AX04_9BACL</name>
<evidence type="ECO:0000256" key="1">
    <source>
        <dbReference type="ARBA" id="ARBA00006962"/>
    </source>
</evidence>
<proteinExistence type="inferred from homology"/>
<dbReference type="EMBL" id="ACRO01000006">
    <property type="protein sequence ID" value="EGF85718.1"/>
    <property type="molecule type" value="Genomic_DNA"/>
</dbReference>
<dbReference type="InterPro" id="IPR009695">
    <property type="entry name" value="Diacylglyc_glucosyltr_N"/>
</dbReference>
<keyword evidence="3" id="KW-0808">Transferase</keyword>
<dbReference type="AlphaFoldDB" id="A0AA87AX04"/>
<dbReference type="PANTHER" id="PTHR43025">
    <property type="entry name" value="MONOGALACTOSYLDIACYLGLYCEROL SYNTHASE"/>
    <property type="match status" value="1"/>
</dbReference>
<evidence type="ECO:0000313" key="5">
    <source>
        <dbReference type="EMBL" id="EGF85718.1"/>
    </source>
</evidence>
<sequence>MKRILLITGSFGNGHLQVSKNISETFEKYYSNRVTVIESDLFLQAHPNLTPVLKKLYLYSFSYFRDIYGYLYYAGSNQSDISIYRYFSYDYLKRLVKEIEPDIIVSTFPTPALSLLKNKKYQ</sequence>
<evidence type="ECO:0000256" key="2">
    <source>
        <dbReference type="ARBA" id="ARBA00022676"/>
    </source>
</evidence>
<keyword evidence="2" id="KW-0328">Glycosyltransferase</keyword>
<reference evidence="5 6" key="1">
    <citation type="submission" date="2011-03" db="EMBL/GenBank/DDBJ databases">
        <title>The Genome Sequence of Gemella haemolysans M341.</title>
        <authorList>
            <consortium name="The Broad Institute Genome Sequencing Platform"/>
            <consortium name="The Broad Institute Genome Sequencing Center for Infectious Disease"/>
            <person name="Earl A."/>
            <person name="Ward D."/>
            <person name="Feldgarden M."/>
            <person name="Gevers D."/>
            <person name="Sibley C.D."/>
            <person name="Field T.R."/>
            <person name="Grinwis M."/>
            <person name="Eshaghurshan C.S."/>
            <person name="Surette M.G."/>
            <person name="Young S.K."/>
            <person name="Zeng Q."/>
            <person name="Gargeya S."/>
            <person name="Fitzgerald M."/>
            <person name="Haas B."/>
            <person name="Abouelleil A."/>
            <person name="Alvarado L."/>
            <person name="Arachchi H.M."/>
            <person name="Berlin A."/>
            <person name="Brown A."/>
            <person name="Chapman S.B."/>
            <person name="Chen Z."/>
            <person name="Dunbar C."/>
            <person name="Freedman E."/>
            <person name="Gearin G."/>
            <person name="Gellesch M."/>
            <person name="Goldberg J."/>
            <person name="Griggs A."/>
            <person name="Gujja S."/>
            <person name="Heilman E.R."/>
            <person name="Heiman D."/>
            <person name="Howarth C."/>
            <person name="Larson L."/>
            <person name="Lui A."/>
            <person name="MacDonald P.J.P."/>
            <person name="Mehta T."/>
            <person name="Montmayeur A."/>
            <person name="Murphy C."/>
            <person name="Neiman D."/>
            <person name="Pearson M."/>
            <person name="Priest M."/>
            <person name="Roberts A."/>
            <person name="Saif S."/>
            <person name="Shea T."/>
            <person name="Shenoy N."/>
            <person name="Sisk P."/>
            <person name="Stolte C."/>
            <person name="Sykes S."/>
            <person name="White J."/>
            <person name="Yandava C."/>
            <person name="Wortman J."/>
            <person name="Nusbaum C."/>
            <person name="Birren B."/>
        </authorList>
    </citation>
    <scope>NUCLEOTIDE SEQUENCE [LARGE SCALE GENOMIC DNA]</scope>
    <source>
        <strain evidence="5 6">M341</strain>
    </source>
</reference>
<gene>
    <name evidence="5" type="ORF">HMPREF0428_00560</name>
</gene>
<accession>A0AA87AX04</accession>
<evidence type="ECO:0000313" key="6">
    <source>
        <dbReference type="Proteomes" id="UP000004773"/>
    </source>
</evidence>
<dbReference type="PANTHER" id="PTHR43025:SF3">
    <property type="entry name" value="MONOGALACTOSYLDIACYLGLYCEROL SYNTHASE 1, CHLOROPLASTIC"/>
    <property type="match status" value="1"/>
</dbReference>
<dbReference type="GO" id="GO:0009247">
    <property type="term" value="P:glycolipid biosynthetic process"/>
    <property type="evidence" value="ECO:0007669"/>
    <property type="project" value="InterPro"/>
</dbReference>
<dbReference type="GO" id="GO:0016020">
    <property type="term" value="C:membrane"/>
    <property type="evidence" value="ECO:0007669"/>
    <property type="project" value="GOC"/>
</dbReference>
<organism evidence="5 6">
    <name type="scientific">Gemella haemolysans M341</name>
    <dbReference type="NCBI Taxonomy" id="562981"/>
    <lineage>
        <taxon>Bacteria</taxon>
        <taxon>Bacillati</taxon>
        <taxon>Bacillota</taxon>
        <taxon>Bacilli</taxon>
        <taxon>Bacillales</taxon>
        <taxon>Gemellaceae</taxon>
        <taxon>Gemella</taxon>
    </lineage>
</organism>
<dbReference type="Proteomes" id="UP000004773">
    <property type="component" value="Unassembled WGS sequence"/>
</dbReference>
<protein>
    <recommendedName>
        <fullName evidence="4">Diacylglycerol glucosyltransferase N-terminal domain-containing protein</fullName>
    </recommendedName>
</protein>
<comment type="similarity">
    <text evidence="1">Belongs to the glycosyltransferase 28 family.</text>
</comment>
<comment type="caution">
    <text evidence="5">The sequence shown here is derived from an EMBL/GenBank/DDBJ whole genome shotgun (WGS) entry which is preliminary data.</text>
</comment>
<dbReference type="Pfam" id="PF06925">
    <property type="entry name" value="MGDG_synth"/>
    <property type="match status" value="1"/>
</dbReference>
<dbReference type="GO" id="GO:0016758">
    <property type="term" value="F:hexosyltransferase activity"/>
    <property type="evidence" value="ECO:0007669"/>
    <property type="project" value="InterPro"/>
</dbReference>
<dbReference type="InterPro" id="IPR050519">
    <property type="entry name" value="Glycosyltransf_28_UgtP"/>
</dbReference>
<evidence type="ECO:0000259" key="4">
    <source>
        <dbReference type="Pfam" id="PF06925"/>
    </source>
</evidence>
<evidence type="ECO:0000256" key="3">
    <source>
        <dbReference type="ARBA" id="ARBA00022679"/>
    </source>
</evidence>